<dbReference type="GO" id="GO:0003677">
    <property type="term" value="F:DNA binding"/>
    <property type="evidence" value="ECO:0007669"/>
    <property type="project" value="InterPro"/>
</dbReference>
<dbReference type="PATRIC" id="fig|727.582.peg.920"/>
<reference evidence="1 2" key="1">
    <citation type="submission" date="2014-05" db="EMBL/GenBank/DDBJ databases">
        <title>Methylome analysis of the phasevarions of Haemophilus influenzae.</title>
        <authorList>
            <person name="Atack J.M."/>
            <person name="Fox K.L."/>
            <person name="Power P.M."/>
            <person name="Clark T."/>
            <person name="Jurcisek J."/>
            <person name="Korlach J."/>
            <person name="Bakaletz L.O."/>
            <person name="Jennings M.P."/>
        </authorList>
    </citation>
    <scope>NUCLEOTIDE SEQUENCE [LARGE SCALE GENOMIC DNA]</scope>
    <source>
        <strain evidence="1 2">1209</strain>
    </source>
</reference>
<dbReference type="Gene3D" id="1.10.260.40">
    <property type="entry name" value="lambda repressor-like DNA-binding domains"/>
    <property type="match status" value="1"/>
</dbReference>
<dbReference type="EMBL" id="JMQP01000002">
    <property type="protein sequence ID" value="KIS35397.1"/>
    <property type="molecule type" value="Genomic_DNA"/>
</dbReference>
<accession>A0A158SX03</accession>
<evidence type="ECO:0000313" key="1">
    <source>
        <dbReference type="EMBL" id="KIS35397.1"/>
    </source>
</evidence>
<organism evidence="1 2">
    <name type="scientific">Haemophilus influenzae</name>
    <dbReference type="NCBI Taxonomy" id="727"/>
    <lineage>
        <taxon>Bacteria</taxon>
        <taxon>Pseudomonadati</taxon>
        <taxon>Pseudomonadota</taxon>
        <taxon>Gammaproteobacteria</taxon>
        <taxon>Pasteurellales</taxon>
        <taxon>Pasteurellaceae</taxon>
        <taxon>Haemophilus</taxon>
    </lineage>
</organism>
<dbReference type="InterPro" id="IPR010982">
    <property type="entry name" value="Lambda_DNA-bd_dom_sf"/>
</dbReference>
<dbReference type="SUPFAM" id="SSF47413">
    <property type="entry name" value="lambda repressor-like DNA-binding domains"/>
    <property type="match status" value="1"/>
</dbReference>
<dbReference type="AlphaFoldDB" id="A0A158SX03"/>
<evidence type="ECO:0000313" key="2">
    <source>
        <dbReference type="Proteomes" id="UP000050700"/>
    </source>
</evidence>
<gene>
    <name evidence="1" type="ORF">NTHI1209_01003</name>
</gene>
<dbReference type="Proteomes" id="UP000050700">
    <property type="component" value="Unassembled WGS sequence"/>
</dbReference>
<name>A0A158SX03_HAEIF</name>
<protein>
    <submittedName>
        <fullName evidence="1">Uncharacterized protein</fullName>
    </submittedName>
</protein>
<comment type="caution">
    <text evidence="1">The sequence shown here is derived from an EMBL/GenBank/DDBJ whole genome shotgun (WGS) entry which is preliminary data.</text>
</comment>
<proteinExistence type="predicted"/>
<sequence length="116" mass="13550">MYRGCISVSKLIYQQEYAMARNKLTRSARVLSDQVIEKYYKQKQYEVAEGMETTPSTLSRFISNEEFTQTFNFIAACQFGVFDTDTHIAIEKSEFEMLLLASQGFDKRLREKYLGK</sequence>